<dbReference type="FunCoup" id="A0A1I1XDV1">
    <property type="interactions" value="71"/>
</dbReference>
<feature type="domain" description="Secretion system C-terminal sorting" evidence="7">
    <location>
        <begin position="338"/>
        <end position="400"/>
    </location>
</feature>
<dbReference type="InterPro" id="IPR000070">
    <property type="entry name" value="Pectinesterase_cat"/>
</dbReference>
<dbReference type="InterPro" id="IPR026444">
    <property type="entry name" value="Secre_tail"/>
</dbReference>
<proteinExistence type="inferred from homology"/>
<dbReference type="Gene3D" id="2.160.20.10">
    <property type="entry name" value="Single-stranded right-handed beta-helix, Pectin lyase-like"/>
    <property type="match status" value="1"/>
</dbReference>
<dbReference type="GO" id="GO:0045490">
    <property type="term" value="P:pectin catabolic process"/>
    <property type="evidence" value="ECO:0007669"/>
    <property type="project" value="UniProtKB-UniRule"/>
</dbReference>
<protein>
    <recommendedName>
        <fullName evidence="5">Pectinesterase</fullName>
        <ecNumber evidence="5">3.1.1.11</ecNumber>
    </recommendedName>
</protein>
<dbReference type="EMBL" id="FONA01000006">
    <property type="protein sequence ID" value="SFE05584.1"/>
    <property type="molecule type" value="Genomic_DNA"/>
</dbReference>
<dbReference type="GO" id="GO:0009279">
    <property type="term" value="C:cell outer membrane"/>
    <property type="evidence" value="ECO:0007669"/>
    <property type="project" value="TreeGrafter"/>
</dbReference>
<dbReference type="PANTHER" id="PTHR31321:SF57">
    <property type="entry name" value="PECTINESTERASE 53-RELATED"/>
    <property type="match status" value="1"/>
</dbReference>
<evidence type="ECO:0000256" key="5">
    <source>
        <dbReference type="RuleBase" id="RU000589"/>
    </source>
</evidence>
<reference evidence="8 9" key="1">
    <citation type="submission" date="2016-10" db="EMBL/GenBank/DDBJ databases">
        <authorList>
            <person name="de Groot N.N."/>
        </authorList>
    </citation>
    <scope>NUCLEOTIDE SEQUENCE [LARGE SCALE GENOMIC DNA]</scope>
    <source>
        <strain evidence="8 9">DSM 19012</strain>
    </source>
</reference>
<dbReference type="Proteomes" id="UP000181976">
    <property type="component" value="Unassembled WGS sequence"/>
</dbReference>
<evidence type="ECO:0000313" key="8">
    <source>
        <dbReference type="EMBL" id="SFE05584.1"/>
    </source>
</evidence>
<evidence type="ECO:0000259" key="6">
    <source>
        <dbReference type="Pfam" id="PF01095"/>
    </source>
</evidence>
<dbReference type="GO" id="GO:0030599">
    <property type="term" value="F:pectinesterase activity"/>
    <property type="evidence" value="ECO:0007669"/>
    <property type="project" value="UniProtKB-UniRule"/>
</dbReference>
<keyword evidence="9" id="KW-1185">Reference proteome</keyword>
<dbReference type="Pfam" id="PF18962">
    <property type="entry name" value="Por_Secre_tail"/>
    <property type="match status" value="1"/>
</dbReference>
<dbReference type="PROSITE" id="PS00503">
    <property type="entry name" value="PECTINESTERASE_2"/>
    <property type="match status" value="1"/>
</dbReference>
<evidence type="ECO:0000313" key="9">
    <source>
        <dbReference type="Proteomes" id="UP000181976"/>
    </source>
</evidence>
<comment type="similarity">
    <text evidence="1">Belongs to the pectinesterase family.</text>
</comment>
<dbReference type="eggNOG" id="COG4677">
    <property type="taxonomic scope" value="Bacteria"/>
</dbReference>
<gene>
    <name evidence="8" type="ORF">SAMN05444380_1061</name>
</gene>
<dbReference type="STRING" id="385682.SAMN05444380_1061"/>
<dbReference type="InParanoid" id="A0A1I1XDV1"/>
<evidence type="ECO:0000256" key="2">
    <source>
        <dbReference type="ARBA" id="ARBA00022801"/>
    </source>
</evidence>
<accession>A0A1I1XDV1</accession>
<dbReference type="SUPFAM" id="SSF49373">
    <property type="entry name" value="Invasin/intimin cell-adhesion fragments"/>
    <property type="match status" value="1"/>
</dbReference>
<dbReference type="InterPro" id="IPR011050">
    <property type="entry name" value="Pectin_lyase_fold/virulence"/>
</dbReference>
<dbReference type="InterPro" id="IPR012334">
    <property type="entry name" value="Pectin_lyas_fold"/>
</dbReference>
<keyword evidence="2 5" id="KW-0378">Hydrolase</keyword>
<feature type="active site" evidence="4">
    <location>
        <position position="86"/>
    </location>
</feature>
<dbReference type="InterPro" id="IPR008964">
    <property type="entry name" value="Invasin/intimin_cell_adhesion"/>
</dbReference>
<keyword evidence="3 5" id="KW-0063">Aspartyl esterase</keyword>
<dbReference type="UniPathway" id="UPA00545">
    <property type="reaction ID" value="UER00823"/>
</dbReference>
<dbReference type="GO" id="GO:0042545">
    <property type="term" value="P:cell wall modification"/>
    <property type="evidence" value="ECO:0007669"/>
    <property type="project" value="UniProtKB-UniRule"/>
</dbReference>
<comment type="pathway">
    <text evidence="5">Glycan metabolism; pectin degradation; 2-dehydro-3-deoxy-D-gluconate from pectin: step 1/5.</text>
</comment>
<organism evidence="8 9">
    <name type="scientific">Thermophagus xiamenensis</name>
    <dbReference type="NCBI Taxonomy" id="385682"/>
    <lineage>
        <taxon>Bacteria</taxon>
        <taxon>Pseudomonadati</taxon>
        <taxon>Bacteroidota</taxon>
        <taxon>Bacteroidia</taxon>
        <taxon>Marinilabiliales</taxon>
        <taxon>Marinilabiliaceae</taxon>
        <taxon>Thermophagus</taxon>
    </lineage>
</organism>
<name>A0A1I1XDV1_9BACT</name>
<evidence type="ECO:0000256" key="4">
    <source>
        <dbReference type="PROSITE-ProRule" id="PRU10040"/>
    </source>
</evidence>
<evidence type="ECO:0000256" key="3">
    <source>
        <dbReference type="ARBA" id="ARBA00023085"/>
    </source>
</evidence>
<sequence length="402" mass="44217">MGGTLGTSNSYSVSIEGDNFTAINITFQNTVVNDGSVANQQAVALRTNGDRQSFYHCKILGYQDTYYSYSLGRVYMKNCYIEGSVDFIFGQSTVVFDSCEFLVNREGGVLTAASTNVNSKFGYVFKNCKIHDNKNGFNGSISKIYLGRPWQGNPKVVFLSCEEPSIIAPEGWTSMNSGLNPLFAEYNCSGPGYKPYQRSTNPDYSGIQLTDEQAAQYTIKNIFSKNTNPAFGIDWVPDTNFTAKIPQEIIFPEINTFSGTINLEAFASSGLEVYYTSSDSDIVQISGNQATVNHPGTVTITAHQPGNFLYNPAEPVSQTINVLTSDIKKTPDKIQITLYPNPSSGKIYVNGIMGNTLIEIFSISGEFLNQMEIKSGQIDCTGLKQGIYLLKIGNNYHKLVIR</sequence>
<evidence type="ECO:0000259" key="7">
    <source>
        <dbReference type="Pfam" id="PF18962"/>
    </source>
</evidence>
<dbReference type="Pfam" id="PF01095">
    <property type="entry name" value="Pectinesterase"/>
    <property type="match status" value="1"/>
</dbReference>
<dbReference type="EC" id="3.1.1.11" evidence="5"/>
<dbReference type="NCBIfam" id="TIGR04183">
    <property type="entry name" value="Por_Secre_tail"/>
    <property type="match status" value="1"/>
</dbReference>
<dbReference type="PANTHER" id="PTHR31321">
    <property type="entry name" value="ACYL-COA THIOESTER HYDROLASE YBHC-RELATED"/>
    <property type="match status" value="1"/>
</dbReference>
<comment type="catalytic activity">
    <reaction evidence="5">
        <text>[(1-&gt;4)-alpha-D-galacturonosyl methyl ester](n) + n H2O = [(1-&gt;4)-alpha-D-galacturonosyl](n) + n methanol + n H(+)</text>
        <dbReference type="Rhea" id="RHEA:22380"/>
        <dbReference type="Rhea" id="RHEA-COMP:14570"/>
        <dbReference type="Rhea" id="RHEA-COMP:14573"/>
        <dbReference type="ChEBI" id="CHEBI:15377"/>
        <dbReference type="ChEBI" id="CHEBI:15378"/>
        <dbReference type="ChEBI" id="CHEBI:17790"/>
        <dbReference type="ChEBI" id="CHEBI:140522"/>
        <dbReference type="ChEBI" id="CHEBI:140523"/>
        <dbReference type="EC" id="3.1.1.11"/>
    </reaction>
</comment>
<dbReference type="InterPro" id="IPR033131">
    <property type="entry name" value="Pectinesterase_Asp_AS"/>
</dbReference>
<dbReference type="AlphaFoldDB" id="A0A1I1XDV1"/>
<evidence type="ECO:0000256" key="1">
    <source>
        <dbReference type="ARBA" id="ARBA00008891"/>
    </source>
</evidence>
<feature type="domain" description="Pectinesterase catalytic" evidence="6">
    <location>
        <begin position="6"/>
        <end position="223"/>
    </location>
</feature>
<dbReference type="SUPFAM" id="SSF51126">
    <property type="entry name" value="Pectin lyase-like"/>
    <property type="match status" value="1"/>
</dbReference>